<keyword evidence="1" id="KW-1185">Reference proteome</keyword>
<name>A0A915DFM6_9BILA</name>
<organism evidence="1 2">
    <name type="scientific">Ditylenchus dipsaci</name>
    <dbReference type="NCBI Taxonomy" id="166011"/>
    <lineage>
        <taxon>Eukaryota</taxon>
        <taxon>Metazoa</taxon>
        <taxon>Ecdysozoa</taxon>
        <taxon>Nematoda</taxon>
        <taxon>Chromadorea</taxon>
        <taxon>Rhabditida</taxon>
        <taxon>Tylenchina</taxon>
        <taxon>Tylenchomorpha</taxon>
        <taxon>Sphaerularioidea</taxon>
        <taxon>Anguinidae</taxon>
        <taxon>Anguininae</taxon>
        <taxon>Ditylenchus</taxon>
    </lineage>
</organism>
<evidence type="ECO:0000313" key="1">
    <source>
        <dbReference type="Proteomes" id="UP000887574"/>
    </source>
</evidence>
<protein>
    <submittedName>
        <fullName evidence="2">Ig-like domain-containing protein</fullName>
    </submittedName>
</protein>
<sequence length="459" mass="51806">MSLFLSIIEPEDEGIYECIVRNGDVERIHQTSFKVIQSTNETILDLKVSVDHANSCFHTNFRLPASCSALPTNKKHIRCALSVCSNNYNFEPATEYVFRASMVLNQVDMDVITPLSKPASALSFDGYASKGLDLDILYSKYYLEMLNLSTSDSLFPGKKISVNLAEKDLRYTIEKLSTKRPFNYKFRLIPITRAGRPPNNVLDSVDRFAHTFYNTDFANSEVVNLLPAGKDAKAVDLARKAIAAPVVSLKQQDRRPVILVEWSTSMEPWDKAVELIHIRYGNNLAINQHKHVSVQHNFLDGNASLTTDNLELGLVYQVCASVQTTENLTGFWHCSNIPLLDVNGKLLFYREQDFTEDKKLPKPVICERNNCYCQVLPQTQTIRVFWDINSTNNKQEENAVKPSKSKSQPVPSSPAFFVIHYTQNESNPTAPDYSLDFPSTVKLGMRTSRGNGQMCQRAL</sequence>
<reference evidence="2" key="1">
    <citation type="submission" date="2022-11" db="UniProtKB">
        <authorList>
            <consortium name="WormBaseParasite"/>
        </authorList>
    </citation>
    <scope>IDENTIFICATION</scope>
</reference>
<evidence type="ECO:0000313" key="2">
    <source>
        <dbReference type="WBParaSite" id="jg18739"/>
    </source>
</evidence>
<dbReference type="Proteomes" id="UP000887574">
    <property type="component" value="Unplaced"/>
</dbReference>
<accession>A0A915DFM6</accession>
<dbReference type="CDD" id="cd00096">
    <property type="entry name" value="Ig"/>
    <property type="match status" value="1"/>
</dbReference>
<dbReference type="WBParaSite" id="jg18739">
    <property type="protein sequence ID" value="jg18739"/>
    <property type="gene ID" value="jg18739"/>
</dbReference>
<dbReference type="AlphaFoldDB" id="A0A915DFM6"/>
<proteinExistence type="predicted"/>